<gene>
    <name evidence="8" type="ORF">EWH70_26550</name>
</gene>
<dbReference type="Pfam" id="PF03704">
    <property type="entry name" value="BTAD"/>
    <property type="match status" value="1"/>
</dbReference>
<proteinExistence type="inferred from homology"/>
<dbReference type="InterPro" id="IPR019734">
    <property type="entry name" value="TPR_rpt"/>
</dbReference>
<feature type="repeat" description="TPR" evidence="5">
    <location>
        <begin position="788"/>
        <end position="821"/>
    </location>
</feature>
<dbReference type="PRINTS" id="PR00364">
    <property type="entry name" value="DISEASERSIST"/>
</dbReference>
<dbReference type="SUPFAM" id="SSF46894">
    <property type="entry name" value="C-terminal effector domain of the bipartite response regulators"/>
    <property type="match status" value="1"/>
</dbReference>
<dbReference type="SMART" id="SM00862">
    <property type="entry name" value="Trans_reg_C"/>
    <property type="match status" value="1"/>
</dbReference>
<feature type="domain" description="OmpR/PhoB-type" evidence="7">
    <location>
        <begin position="1"/>
        <end position="94"/>
    </location>
</feature>
<evidence type="ECO:0000256" key="6">
    <source>
        <dbReference type="PROSITE-ProRule" id="PRU01091"/>
    </source>
</evidence>
<dbReference type="GO" id="GO:0003677">
    <property type="term" value="F:DNA binding"/>
    <property type="evidence" value="ECO:0007669"/>
    <property type="project" value="UniProtKB-UniRule"/>
</dbReference>
<dbReference type="SUPFAM" id="SSF48452">
    <property type="entry name" value="TPR-like"/>
    <property type="match status" value="3"/>
</dbReference>
<keyword evidence="4" id="KW-0804">Transcription</keyword>
<feature type="DNA-binding region" description="OmpR/PhoB-type" evidence="6">
    <location>
        <begin position="1"/>
        <end position="94"/>
    </location>
</feature>
<evidence type="ECO:0000259" key="7">
    <source>
        <dbReference type="PROSITE" id="PS51755"/>
    </source>
</evidence>
<reference evidence="8 9" key="1">
    <citation type="submission" date="2019-02" db="EMBL/GenBank/DDBJ databases">
        <title>Draft genome sequence of Amycolatopsis sp. 8-3EHSu isolated from roots of Suaeda maritima.</title>
        <authorList>
            <person name="Duangmal K."/>
            <person name="Chantavorakit T."/>
        </authorList>
    </citation>
    <scope>NUCLEOTIDE SEQUENCE [LARGE SCALE GENOMIC DNA]</scope>
    <source>
        <strain evidence="8 9">8-3EHSu</strain>
    </source>
</reference>
<name>A0A4Q7J349_9PSEU</name>
<dbReference type="InterPro" id="IPR011990">
    <property type="entry name" value="TPR-like_helical_dom_sf"/>
</dbReference>
<keyword evidence="3 6" id="KW-0238">DNA-binding</keyword>
<dbReference type="CDD" id="cd15831">
    <property type="entry name" value="BTAD"/>
    <property type="match status" value="1"/>
</dbReference>
<evidence type="ECO:0000256" key="4">
    <source>
        <dbReference type="ARBA" id="ARBA00023163"/>
    </source>
</evidence>
<dbReference type="Proteomes" id="UP000292003">
    <property type="component" value="Unassembled WGS sequence"/>
</dbReference>
<dbReference type="PANTHER" id="PTHR35807:SF1">
    <property type="entry name" value="TRANSCRIPTIONAL REGULATOR REDD"/>
    <property type="match status" value="1"/>
</dbReference>
<keyword evidence="2" id="KW-0805">Transcription regulation</keyword>
<organism evidence="8 9">
    <name type="scientific">Amycolatopsis suaedae</name>
    <dbReference type="NCBI Taxonomy" id="2510978"/>
    <lineage>
        <taxon>Bacteria</taxon>
        <taxon>Bacillati</taxon>
        <taxon>Actinomycetota</taxon>
        <taxon>Actinomycetes</taxon>
        <taxon>Pseudonocardiales</taxon>
        <taxon>Pseudonocardiaceae</taxon>
        <taxon>Amycolatopsis</taxon>
    </lineage>
</organism>
<dbReference type="InterPro" id="IPR036388">
    <property type="entry name" value="WH-like_DNA-bd_sf"/>
</dbReference>
<dbReference type="Gene3D" id="3.40.50.300">
    <property type="entry name" value="P-loop containing nucleotide triphosphate hydrolases"/>
    <property type="match status" value="1"/>
</dbReference>
<accession>A0A4Q7J349</accession>
<evidence type="ECO:0000256" key="5">
    <source>
        <dbReference type="PROSITE-ProRule" id="PRU00339"/>
    </source>
</evidence>
<comment type="similarity">
    <text evidence="1">Belongs to the AfsR/DnrI/RedD regulatory family.</text>
</comment>
<dbReference type="InterPro" id="IPR051677">
    <property type="entry name" value="AfsR-DnrI-RedD_regulator"/>
</dbReference>
<dbReference type="AlphaFoldDB" id="A0A4Q7J349"/>
<evidence type="ECO:0000313" key="9">
    <source>
        <dbReference type="Proteomes" id="UP000292003"/>
    </source>
</evidence>
<dbReference type="GO" id="GO:0006355">
    <property type="term" value="P:regulation of DNA-templated transcription"/>
    <property type="evidence" value="ECO:0007669"/>
    <property type="project" value="InterPro"/>
</dbReference>
<dbReference type="EMBL" id="SFCC01000014">
    <property type="protein sequence ID" value="RZQ61026.1"/>
    <property type="molecule type" value="Genomic_DNA"/>
</dbReference>
<dbReference type="PROSITE" id="PS51755">
    <property type="entry name" value="OMPR_PHOB"/>
    <property type="match status" value="1"/>
</dbReference>
<dbReference type="InterPro" id="IPR027417">
    <property type="entry name" value="P-loop_NTPase"/>
</dbReference>
<dbReference type="GO" id="GO:0000160">
    <property type="term" value="P:phosphorelay signal transduction system"/>
    <property type="evidence" value="ECO:0007669"/>
    <property type="project" value="InterPro"/>
</dbReference>
<dbReference type="RefSeq" id="WP_130478239.1">
    <property type="nucleotide sequence ID" value="NZ_SFCC01000014.1"/>
</dbReference>
<dbReference type="PANTHER" id="PTHR35807">
    <property type="entry name" value="TRANSCRIPTIONAL REGULATOR REDD-RELATED"/>
    <property type="match status" value="1"/>
</dbReference>
<evidence type="ECO:0000256" key="3">
    <source>
        <dbReference type="ARBA" id="ARBA00023125"/>
    </source>
</evidence>
<sequence length="1005" mass="110405">MDFRILGPLEARTGEEVVRLGGRRQQRLLAMLLIYANEVVTLDRLVEGLWDDAAPPTAQAQLHNAVWALRRVFSAAGGDGDSLVTEPAGYRLVVPGNSLDVHRFWADVQAADKAEAAGQPGDAIQALSAATALWRGPAIAGLRMGRALDAAAAGLDEQYLVVVERLSGLRLKLGQTEELVVQLRGLVGEHPFRESLRALLMLTLAALGRQSEALTVYEEGRRLLADELGVDPGAQLREAHDQVLRGAVPEPAPVAPSRPSHLPAGASDFVGRSADIDRALTDVRRGPTGPLIITAIDGMGGVGKTALAVRLSELLAHDYPDGLYFIDLHGFSLDERPRTPEAALDVLLRQAGMPVELIPSGSTERAEQWRSMTVGRRIIVVLDNAADAAQVRPLLPDTTECLVLVTSRRRMTALDGSQPISLDVLPPAEAVALFRRIADRGIEDSDAVADVTELCGRLPLAIRIAGARLRHRPAWTVADLAERLRETRRRVHTLAVDDLSVYVTLRLSYESLPEHQQRTFRLLGVHPGQDFDRYAIAALVGLPVDEAEEQLESLCDCNLLMQPAAGRYQLHDLVRDCAKQLVEVMEPESSRRDAAARLFDYYLYLAHLHCSPMARKISRFEPEVPADPIAVPPARNEVEAIGLLEAEYQNLLAVATLAQATGWPTHAWQLPCVLRPFLELMNFRVAWLHLFEGALGMARQLKHRRGESAALANIAVIRRELGQLADAVELLKQALLISQETGDQAGEAYQTSDLGIAYVRMARYWEAQECFEIARDLSEKLGSTRDVGALVNNLGFVAADLGEYSEAQEQFVRALAINRKTGFRQGEVLALANIGRLHGRFHRYPAARSNLTQALELSREIGYRFGEGWALAWLATLHRREGNLQSAIELGRLALEVGTVAGLTDVECEALNCLGETYLTMGDVNIAIDLHQRAEELAMSHQLTLAIARAVEGRAHVAQRRGELAEARRLWERALMLYPESLADRAHPRAHLTTDDARCERCVVS</sequence>
<dbReference type="PROSITE" id="PS50005">
    <property type="entry name" value="TPR"/>
    <property type="match status" value="1"/>
</dbReference>
<dbReference type="InterPro" id="IPR005158">
    <property type="entry name" value="BTAD"/>
</dbReference>
<keyword evidence="9" id="KW-1185">Reference proteome</keyword>
<protein>
    <submittedName>
        <fullName evidence="8">Tetratricopeptide repeat protein</fullName>
    </submittedName>
</protein>
<dbReference type="OrthoDB" id="581105at2"/>
<dbReference type="SMART" id="SM01043">
    <property type="entry name" value="BTAD"/>
    <property type="match status" value="1"/>
</dbReference>
<evidence type="ECO:0000313" key="8">
    <source>
        <dbReference type="EMBL" id="RZQ61026.1"/>
    </source>
</evidence>
<dbReference type="SMART" id="SM00028">
    <property type="entry name" value="TPR"/>
    <property type="match status" value="6"/>
</dbReference>
<dbReference type="InterPro" id="IPR001867">
    <property type="entry name" value="OmpR/PhoB-type_DNA-bd"/>
</dbReference>
<dbReference type="Gene3D" id="1.25.40.10">
    <property type="entry name" value="Tetratricopeptide repeat domain"/>
    <property type="match status" value="3"/>
</dbReference>
<comment type="caution">
    <text evidence="8">The sequence shown here is derived from an EMBL/GenBank/DDBJ whole genome shotgun (WGS) entry which is preliminary data.</text>
</comment>
<dbReference type="Pfam" id="PF13424">
    <property type="entry name" value="TPR_12"/>
    <property type="match status" value="2"/>
</dbReference>
<dbReference type="InterPro" id="IPR016032">
    <property type="entry name" value="Sig_transdc_resp-reg_C-effctor"/>
</dbReference>
<evidence type="ECO:0000256" key="1">
    <source>
        <dbReference type="ARBA" id="ARBA00005820"/>
    </source>
</evidence>
<dbReference type="SUPFAM" id="SSF52540">
    <property type="entry name" value="P-loop containing nucleoside triphosphate hydrolases"/>
    <property type="match status" value="1"/>
</dbReference>
<keyword evidence="5" id="KW-0802">TPR repeat</keyword>
<dbReference type="Gene3D" id="1.10.10.10">
    <property type="entry name" value="Winged helix-like DNA-binding domain superfamily/Winged helix DNA-binding domain"/>
    <property type="match status" value="2"/>
</dbReference>
<dbReference type="GO" id="GO:0043531">
    <property type="term" value="F:ADP binding"/>
    <property type="evidence" value="ECO:0007669"/>
    <property type="project" value="InterPro"/>
</dbReference>
<evidence type="ECO:0000256" key="2">
    <source>
        <dbReference type="ARBA" id="ARBA00023015"/>
    </source>
</evidence>